<gene>
    <name evidence="1" type="ORF">EV646_1192</name>
</gene>
<comment type="caution">
    <text evidence="1">The sequence shown here is derived from an EMBL/GenBank/DDBJ whole genome shotgun (WGS) entry which is preliminary data.</text>
</comment>
<organism evidence="1 2">
    <name type="scientific">Kribbella antiqua</name>
    <dbReference type="NCBI Taxonomy" id="2512217"/>
    <lineage>
        <taxon>Bacteria</taxon>
        <taxon>Bacillati</taxon>
        <taxon>Actinomycetota</taxon>
        <taxon>Actinomycetes</taxon>
        <taxon>Propionibacteriales</taxon>
        <taxon>Kribbellaceae</taxon>
        <taxon>Kribbella</taxon>
    </lineage>
</organism>
<accession>A0A4R2I4Z0</accession>
<dbReference type="AlphaFoldDB" id="A0A4R2I4Z0"/>
<dbReference type="Proteomes" id="UP000295573">
    <property type="component" value="Unassembled WGS sequence"/>
</dbReference>
<dbReference type="EMBL" id="SLWR01000019">
    <property type="protein sequence ID" value="TCO38962.1"/>
    <property type="molecule type" value="Genomic_DNA"/>
</dbReference>
<reference evidence="1 2" key="1">
    <citation type="journal article" date="2015" name="Stand. Genomic Sci.">
        <title>Genomic Encyclopedia of Bacterial and Archaeal Type Strains, Phase III: the genomes of soil and plant-associated and newly described type strains.</title>
        <authorList>
            <person name="Whitman W.B."/>
            <person name="Woyke T."/>
            <person name="Klenk H.P."/>
            <person name="Zhou Y."/>
            <person name="Lilburn T.G."/>
            <person name="Beck B.J."/>
            <person name="De Vos P."/>
            <person name="Vandamme P."/>
            <person name="Eisen J.A."/>
            <person name="Garrity G."/>
            <person name="Hugenholtz P."/>
            <person name="Kyrpides N.C."/>
        </authorList>
    </citation>
    <scope>NUCLEOTIDE SEQUENCE [LARGE SCALE GENOMIC DNA]</scope>
    <source>
        <strain evidence="1 2">VKM Ac-2541</strain>
    </source>
</reference>
<keyword evidence="2" id="KW-1185">Reference proteome</keyword>
<sequence length="211" mass="22297">MLVASVSTGAAVAVQAVFVDDPAGDSPATSNAHSYVDEPYFDIVRAEIAKRSQEFILTIRLEAPIPATLPNPPGEDGTFLWMFGLDTQSGDIAGFPFPPGIGEARRFEFFGVLSWDGDEFQARLIDRTPLATGGEALTPPIPYSINAARNEVALKVGAAMIGDPASFKWLAITAVRSAHEGTDGVHPADFAPDGQPQIGPSAAPRKFVEGC</sequence>
<proteinExistence type="predicted"/>
<evidence type="ECO:0000313" key="1">
    <source>
        <dbReference type="EMBL" id="TCO38962.1"/>
    </source>
</evidence>
<evidence type="ECO:0000313" key="2">
    <source>
        <dbReference type="Proteomes" id="UP000295573"/>
    </source>
</evidence>
<protein>
    <submittedName>
        <fullName evidence="1">Uncharacterized protein</fullName>
    </submittedName>
</protein>
<name>A0A4R2I4Z0_9ACTN</name>